<name>A0A2V3PWI1_9BACT</name>
<dbReference type="Proteomes" id="UP000247973">
    <property type="component" value="Unassembled WGS sequence"/>
</dbReference>
<protein>
    <submittedName>
        <fullName evidence="2">Uncharacterized protein</fullName>
    </submittedName>
</protein>
<dbReference type="AlphaFoldDB" id="A0A2V3PWI1"/>
<sequence>MKISNIYNFVIVYYNLKVSDLFIAKVVDLFVALVSIIAIVGYKSEVYH</sequence>
<evidence type="ECO:0000256" key="1">
    <source>
        <dbReference type="SAM" id="Phobius"/>
    </source>
</evidence>
<keyword evidence="1" id="KW-0472">Membrane</keyword>
<keyword evidence="1" id="KW-1133">Transmembrane helix</keyword>
<reference evidence="2 3" key="1">
    <citation type="submission" date="2018-03" db="EMBL/GenBank/DDBJ databases">
        <title>Genomic Encyclopedia of Archaeal and Bacterial Type Strains, Phase II (KMG-II): from individual species to whole genera.</title>
        <authorList>
            <person name="Goeker M."/>
        </authorList>
    </citation>
    <scope>NUCLEOTIDE SEQUENCE [LARGE SCALE GENOMIC DNA]</scope>
    <source>
        <strain evidence="2 3">DSM 100214</strain>
    </source>
</reference>
<keyword evidence="3" id="KW-1185">Reference proteome</keyword>
<evidence type="ECO:0000313" key="3">
    <source>
        <dbReference type="Proteomes" id="UP000247973"/>
    </source>
</evidence>
<comment type="caution">
    <text evidence="2">The sequence shown here is derived from an EMBL/GenBank/DDBJ whole genome shotgun (WGS) entry which is preliminary data.</text>
</comment>
<dbReference type="EMBL" id="QICL01000009">
    <property type="protein sequence ID" value="PXV64697.1"/>
    <property type="molecule type" value="Genomic_DNA"/>
</dbReference>
<proteinExistence type="predicted"/>
<organism evidence="2 3">
    <name type="scientific">Dysgonomonas alginatilytica</name>
    <dbReference type="NCBI Taxonomy" id="1605892"/>
    <lineage>
        <taxon>Bacteria</taxon>
        <taxon>Pseudomonadati</taxon>
        <taxon>Bacteroidota</taxon>
        <taxon>Bacteroidia</taxon>
        <taxon>Bacteroidales</taxon>
        <taxon>Dysgonomonadaceae</taxon>
        <taxon>Dysgonomonas</taxon>
    </lineage>
</organism>
<evidence type="ECO:0000313" key="2">
    <source>
        <dbReference type="EMBL" id="PXV64697.1"/>
    </source>
</evidence>
<keyword evidence="1" id="KW-0812">Transmembrane</keyword>
<accession>A0A2V3PWI1</accession>
<feature type="transmembrane region" description="Helical" evidence="1">
    <location>
        <begin position="21"/>
        <end position="42"/>
    </location>
</feature>
<gene>
    <name evidence="2" type="ORF">CLV62_10923</name>
</gene>